<organism evidence="1 2">
    <name type="scientific">Brumimicrobium glaciale</name>
    <dbReference type="NCBI Taxonomy" id="200475"/>
    <lineage>
        <taxon>Bacteria</taxon>
        <taxon>Pseudomonadati</taxon>
        <taxon>Bacteroidota</taxon>
        <taxon>Flavobacteriia</taxon>
        <taxon>Flavobacteriales</taxon>
        <taxon>Crocinitomicaceae</taxon>
        <taxon>Brumimicrobium</taxon>
    </lineage>
</organism>
<dbReference type="RefSeq" id="WP_130092814.1">
    <property type="nucleotide sequence ID" value="NZ_SETE01000002.1"/>
</dbReference>
<proteinExistence type="predicted"/>
<accession>A0A4V1WFY4</accession>
<protein>
    <submittedName>
        <fullName evidence="1">Uncharacterized protein</fullName>
    </submittedName>
</protein>
<dbReference type="EMBL" id="SETE01000002">
    <property type="protein sequence ID" value="RYM34806.1"/>
    <property type="molecule type" value="Genomic_DNA"/>
</dbReference>
<dbReference type="OrthoDB" id="1342667at2"/>
<dbReference type="Proteomes" id="UP000293952">
    <property type="component" value="Unassembled WGS sequence"/>
</dbReference>
<reference evidence="1 2" key="1">
    <citation type="submission" date="2019-02" db="EMBL/GenBank/DDBJ databases">
        <title>Genome sequence of the sea-ice species Brumimicrobium glaciale.</title>
        <authorList>
            <person name="Bowman J.P."/>
        </authorList>
    </citation>
    <scope>NUCLEOTIDE SEQUENCE [LARGE SCALE GENOMIC DNA]</scope>
    <source>
        <strain evidence="1 2">IC156</strain>
    </source>
</reference>
<sequence>MHYFSSTKRDLFRYNNELPISLYGNVFFIDNGQQEEVVNFIKANYDEIKRVFRTDYKRFILLSDIKFKDGFLDTLRYYYPKLPSVSHVNDLSFEVVKNYLGYKGNIKTGLLSIDDECEFIEFETDSVAKFKQLYIGFIKYHRIYIEDELPCFGGEYVNNKDDLIALDDETKEAVEIIFKQFLSLRENGSFLQVLPLLENYVQDVKIQDLKGLSMLKVDNEYNILLVDYNLEIKLSHLTKSLYLLFLNHSEGILLSELSKHRDELFELYQSISNRVDFGKMNESIDDLINLKSNAIYVHLSRIKSAFIKVVIEHIAENYFIDGGKNMPKRIKLTKELIDWDSKF</sequence>
<evidence type="ECO:0000313" key="2">
    <source>
        <dbReference type="Proteomes" id="UP000293952"/>
    </source>
</evidence>
<gene>
    <name evidence="1" type="ORF">ERX46_05375</name>
</gene>
<dbReference type="AlphaFoldDB" id="A0A4V1WFY4"/>
<comment type="caution">
    <text evidence="1">The sequence shown here is derived from an EMBL/GenBank/DDBJ whole genome shotgun (WGS) entry which is preliminary data.</text>
</comment>
<name>A0A4V1WFY4_9FLAO</name>
<evidence type="ECO:0000313" key="1">
    <source>
        <dbReference type="EMBL" id="RYM34806.1"/>
    </source>
</evidence>
<keyword evidence="2" id="KW-1185">Reference proteome</keyword>